<dbReference type="EMBL" id="CM042014">
    <property type="protein sequence ID" value="KAI3720902.1"/>
    <property type="molecule type" value="Genomic_DNA"/>
</dbReference>
<accession>A0ACB9BEU0</accession>
<proteinExistence type="predicted"/>
<name>A0ACB9BEU0_CICIN</name>
<comment type="caution">
    <text evidence="1">The sequence shown here is derived from an EMBL/GenBank/DDBJ whole genome shotgun (WGS) entry which is preliminary data.</text>
</comment>
<reference evidence="1 2" key="2">
    <citation type="journal article" date="2022" name="Mol. Ecol. Resour.">
        <title>The genomes of chicory, endive, great burdock and yacon provide insights into Asteraceae paleo-polyploidization history and plant inulin production.</title>
        <authorList>
            <person name="Fan W."/>
            <person name="Wang S."/>
            <person name="Wang H."/>
            <person name="Wang A."/>
            <person name="Jiang F."/>
            <person name="Liu H."/>
            <person name="Zhao H."/>
            <person name="Xu D."/>
            <person name="Zhang Y."/>
        </authorList>
    </citation>
    <scope>NUCLEOTIDE SEQUENCE [LARGE SCALE GENOMIC DNA]</scope>
    <source>
        <strain evidence="2">cv. Punajuju</strain>
        <tissue evidence="1">Leaves</tissue>
    </source>
</reference>
<gene>
    <name evidence="1" type="ORF">L2E82_31901</name>
</gene>
<reference evidence="2" key="1">
    <citation type="journal article" date="2022" name="Mol. Ecol. Resour.">
        <title>The genomes of chicory, endive, great burdock and yacon provide insights into Asteraceae palaeo-polyploidization history and plant inulin production.</title>
        <authorList>
            <person name="Fan W."/>
            <person name="Wang S."/>
            <person name="Wang H."/>
            <person name="Wang A."/>
            <person name="Jiang F."/>
            <person name="Liu H."/>
            <person name="Zhao H."/>
            <person name="Xu D."/>
            <person name="Zhang Y."/>
        </authorList>
    </citation>
    <scope>NUCLEOTIDE SEQUENCE [LARGE SCALE GENOMIC DNA]</scope>
    <source>
        <strain evidence="2">cv. Punajuju</strain>
    </source>
</reference>
<keyword evidence="2" id="KW-1185">Reference proteome</keyword>
<evidence type="ECO:0000313" key="2">
    <source>
        <dbReference type="Proteomes" id="UP001055811"/>
    </source>
</evidence>
<organism evidence="1 2">
    <name type="scientific">Cichorium intybus</name>
    <name type="common">Chicory</name>
    <dbReference type="NCBI Taxonomy" id="13427"/>
    <lineage>
        <taxon>Eukaryota</taxon>
        <taxon>Viridiplantae</taxon>
        <taxon>Streptophyta</taxon>
        <taxon>Embryophyta</taxon>
        <taxon>Tracheophyta</taxon>
        <taxon>Spermatophyta</taxon>
        <taxon>Magnoliopsida</taxon>
        <taxon>eudicotyledons</taxon>
        <taxon>Gunneridae</taxon>
        <taxon>Pentapetalae</taxon>
        <taxon>asterids</taxon>
        <taxon>campanulids</taxon>
        <taxon>Asterales</taxon>
        <taxon>Asteraceae</taxon>
        <taxon>Cichorioideae</taxon>
        <taxon>Cichorieae</taxon>
        <taxon>Cichoriinae</taxon>
        <taxon>Cichorium</taxon>
    </lineage>
</organism>
<dbReference type="Proteomes" id="UP001055811">
    <property type="component" value="Linkage Group LG06"/>
</dbReference>
<protein>
    <submittedName>
        <fullName evidence="1">Uncharacterized protein</fullName>
    </submittedName>
</protein>
<evidence type="ECO:0000313" key="1">
    <source>
        <dbReference type="EMBL" id="KAI3720902.1"/>
    </source>
</evidence>
<sequence>MRNSILQSKRNDPDIISDAKKKVEGVIVNAAITTGVLLGSESLNGEDGGISMESVMAEGMVVDEYLSDCNDGENVEVVGFVGIEVKYRDPMMIVSSPPVCCLSP</sequence>